<name>A0AA42DPE3_9FIRM</name>
<evidence type="ECO:0000256" key="5">
    <source>
        <dbReference type="ARBA" id="ARBA00013063"/>
    </source>
</evidence>
<gene>
    <name evidence="8" type="primary">eda</name>
    <name evidence="8" type="ORF">PBV87_14690</name>
</gene>
<proteinExistence type="inferred from homology"/>
<organism evidence="8 9">
    <name type="scientific">Holtiella tumoricola</name>
    <dbReference type="NCBI Taxonomy" id="3018743"/>
    <lineage>
        <taxon>Bacteria</taxon>
        <taxon>Bacillati</taxon>
        <taxon>Bacillota</taxon>
        <taxon>Clostridia</taxon>
        <taxon>Lachnospirales</taxon>
        <taxon>Cellulosilyticaceae</taxon>
        <taxon>Holtiella</taxon>
    </lineage>
</organism>
<reference evidence="8" key="1">
    <citation type="journal article" date="2023" name="Int. J. Syst. Evol. Microbiol.">
        <title>&lt;i&gt;Holtiella tumoricola&lt;/i&gt; gen. nov. sp. nov., isolated from a human clinical sample.</title>
        <authorList>
            <person name="Allen-Vercoe E."/>
            <person name="Daigneault M.C."/>
            <person name="Vancuren S.J."/>
            <person name="Cochrane K."/>
            <person name="O'Neal L.L."/>
            <person name="Sankaranarayanan K."/>
            <person name="Lawson P.A."/>
        </authorList>
    </citation>
    <scope>NUCLEOTIDE SEQUENCE</scope>
    <source>
        <strain evidence="8">CC70A</strain>
    </source>
</reference>
<comment type="caution">
    <text evidence="8">The sequence shown here is derived from an EMBL/GenBank/DDBJ whole genome shotgun (WGS) entry which is preliminary data.</text>
</comment>
<evidence type="ECO:0000313" key="9">
    <source>
        <dbReference type="Proteomes" id="UP001169242"/>
    </source>
</evidence>
<evidence type="ECO:0000256" key="3">
    <source>
        <dbReference type="ARBA" id="ARBA00006906"/>
    </source>
</evidence>
<dbReference type="Gene3D" id="3.20.20.70">
    <property type="entry name" value="Aldolase class I"/>
    <property type="match status" value="1"/>
</dbReference>
<dbReference type="CDD" id="cd00452">
    <property type="entry name" value="KDPG_aldolase"/>
    <property type="match status" value="1"/>
</dbReference>
<dbReference type="RefSeq" id="WP_271012751.1">
    <property type="nucleotide sequence ID" value="NZ_JAQIFT010000053.1"/>
</dbReference>
<dbReference type="InterPro" id="IPR031337">
    <property type="entry name" value="KDPG/KHG_AS_1"/>
</dbReference>
<dbReference type="EC" id="4.1.2.14" evidence="5"/>
<dbReference type="PROSITE" id="PS00159">
    <property type="entry name" value="ALDOLASE_KDPG_KHG_1"/>
    <property type="match status" value="1"/>
</dbReference>
<evidence type="ECO:0000256" key="7">
    <source>
        <dbReference type="ARBA" id="ARBA00023277"/>
    </source>
</evidence>
<evidence type="ECO:0000256" key="6">
    <source>
        <dbReference type="ARBA" id="ARBA00023239"/>
    </source>
</evidence>
<dbReference type="NCBIfam" id="TIGR01182">
    <property type="entry name" value="eda"/>
    <property type="match status" value="1"/>
</dbReference>
<dbReference type="EMBL" id="JAQIFT010000053">
    <property type="protein sequence ID" value="MDA3732728.1"/>
    <property type="molecule type" value="Genomic_DNA"/>
</dbReference>
<comment type="pathway">
    <text evidence="2">Carbohydrate acid metabolism; 2-dehydro-3-deoxy-D-gluconate degradation; D-glyceraldehyde 3-phosphate and pyruvate from 2-dehydro-3-deoxy-D-gluconate: step 2/2.</text>
</comment>
<evidence type="ECO:0000256" key="4">
    <source>
        <dbReference type="ARBA" id="ARBA00011233"/>
    </source>
</evidence>
<evidence type="ECO:0000313" key="8">
    <source>
        <dbReference type="EMBL" id="MDA3732728.1"/>
    </source>
</evidence>
<dbReference type="SUPFAM" id="SSF51569">
    <property type="entry name" value="Aldolase"/>
    <property type="match status" value="1"/>
</dbReference>
<keyword evidence="7" id="KW-0119">Carbohydrate metabolism</keyword>
<dbReference type="InterPro" id="IPR013785">
    <property type="entry name" value="Aldolase_TIM"/>
</dbReference>
<accession>A0AA42DPE3</accession>
<comment type="subunit">
    <text evidence="4">Homotrimer.</text>
</comment>
<dbReference type="PANTHER" id="PTHR30246">
    <property type="entry name" value="2-KETO-3-DEOXY-6-PHOSPHOGLUCONATE ALDOLASE"/>
    <property type="match status" value="1"/>
</dbReference>
<dbReference type="Pfam" id="PF01081">
    <property type="entry name" value="Aldolase"/>
    <property type="match status" value="1"/>
</dbReference>
<evidence type="ECO:0000256" key="2">
    <source>
        <dbReference type="ARBA" id="ARBA00004736"/>
    </source>
</evidence>
<protein>
    <recommendedName>
        <fullName evidence="5">2-dehydro-3-deoxy-phosphogluconate aldolase</fullName>
        <ecNumber evidence="5">4.1.2.14</ecNumber>
    </recommendedName>
</protein>
<dbReference type="InterPro" id="IPR000887">
    <property type="entry name" value="Aldlse_KDPG_KHG"/>
</dbReference>
<keyword evidence="6 8" id="KW-0456">Lyase</keyword>
<dbReference type="GO" id="GO:0008675">
    <property type="term" value="F:2-dehydro-3-deoxy-phosphogluconate aldolase activity"/>
    <property type="evidence" value="ECO:0007669"/>
    <property type="project" value="UniProtKB-EC"/>
</dbReference>
<keyword evidence="9" id="KW-1185">Reference proteome</keyword>
<dbReference type="AlphaFoldDB" id="A0AA42DPE3"/>
<dbReference type="PANTHER" id="PTHR30246:SF1">
    <property type="entry name" value="2-DEHYDRO-3-DEOXY-6-PHOSPHOGALACTONATE ALDOLASE-RELATED"/>
    <property type="match status" value="1"/>
</dbReference>
<comment type="similarity">
    <text evidence="3">Belongs to the KHG/KDPG aldolase family.</text>
</comment>
<comment type="catalytic activity">
    <reaction evidence="1">
        <text>2-dehydro-3-deoxy-6-phospho-D-gluconate = D-glyceraldehyde 3-phosphate + pyruvate</text>
        <dbReference type="Rhea" id="RHEA:17089"/>
        <dbReference type="ChEBI" id="CHEBI:15361"/>
        <dbReference type="ChEBI" id="CHEBI:57569"/>
        <dbReference type="ChEBI" id="CHEBI:59776"/>
        <dbReference type="EC" id="4.1.2.14"/>
    </reaction>
</comment>
<evidence type="ECO:0000256" key="1">
    <source>
        <dbReference type="ARBA" id="ARBA00000654"/>
    </source>
</evidence>
<dbReference type="Proteomes" id="UP001169242">
    <property type="component" value="Unassembled WGS sequence"/>
</dbReference>
<sequence length="215" mass="23215">MDLLQQIYNIGIIPVIKIEKPEEDAYDLAKALCDGGVPVAEVTFRTEGAARGIQIMREGFPDMLVGVGTIFTTDQAKQAISAGAKFIVSPGFDQEVVAYCKGQGIPIFPGCITPTEIQMAIKEGLSIIKFYPAEQSGGLNTIKALSAPFGSVKFMPTGGISLENLGAYLAHRAIIACGGSYMVTDELILNKKWDEITHLCEKSVEVVNEIRNLKM</sequence>
<dbReference type="NCBIfam" id="NF004325">
    <property type="entry name" value="PRK05718.1"/>
    <property type="match status" value="1"/>
</dbReference>